<evidence type="ECO:0000256" key="1">
    <source>
        <dbReference type="ARBA" id="ARBA00047984"/>
    </source>
</evidence>
<evidence type="ECO:0000313" key="3">
    <source>
        <dbReference type="EMBL" id="PNF23725.1"/>
    </source>
</evidence>
<dbReference type="Proteomes" id="UP000235965">
    <property type="component" value="Unassembled WGS sequence"/>
</dbReference>
<sequence>MSLAVFQFGAHDKNENKPKLTETERKNSPCKKPEETCPSFTFRDALIQSIENHQVILTIEGETGSGKTTQIPQFDNVMIIDKARERTLHTDILFGLVNDIARFRPDLKLLISSETLDAQKFSDFFDKASIFRIPGMRDILSFNVLCSPKSQIIFFSNLQGGSNMAGTNLKKKCQTLTCTCQSSKYSPPESTHFFQRSGSILMPFSKKACGWRRIHSRTVWMMALLSTNCMPCKSDLSLPNRYKSLGAKSGLYGGCVRRLHFNVRRVSIVVLAIWGRALS</sequence>
<dbReference type="Gene3D" id="3.40.50.300">
    <property type="entry name" value="P-loop containing nucleotide triphosphate hydrolases"/>
    <property type="match status" value="2"/>
</dbReference>
<dbReference type="AlphaFoldDB" id="A0A2J7Q571"/>
<dbReference type="InParanoid" id="A0A2J7Q571"/>
<comment type="catalytic activity">
    <reaction evidence="1">
        <text>ATP + H2O = ADP + phosphate + H(+)</text>
        <dbReference type="Rhea" id="RHEA:13065"/>
        <dbReference type="ChEBI" id="CHEBI:15377"/>
        <dbReference type="ChEBI" id="CHEBI:15378"/>
        <dbReference type="ChEBI" id="CHEBI:30616"/>
        <dbReference type="ChEBI" id="CHEBI:43474"/>
        <dbReference type="ChEBI" id="CHEBI:456216"/>
        <dbReference type="EC" id="3.6.4.13"/>
    </reaction>
</comment>
<organism evidence="3 4">
    <name type="scientific">Cryptotermes secundus</name>
    <dbReference type="NCBI Taxonomy" id="105785"/>
    <lineage>
        <taxon>Eukaryota</taxon>
        <taxon>Metazoa</taxon>
        <taxon>Ecdysozoa</taxon>
        <taxon>Arthropoda</taxon>
        <taxon>Hexapoda</taxon>
        <taxon>Insecta</taxon>
        <taxon>Pterygota</taxon>
        <taxon>Neoptera</taxon>
        <taxon>Polyneoptera</taxon>
        <taxon>Dictyoptera</taxon>
        <taxon>Blattodea</taxon>
        <taxon>Blattoidea</taxon>
        <taxon>Termitoidae</taxon>
        <taxon>Kalotermitidae</taxon>
        <taxon>Cryptotermitinae</taxon>
        <taxon>Cryptotermes</taxon>
    </lineage>
</organism>
<comment type="caution">
    <text evidence="3">The sequence shown here is derived from an EMBL/GenBank/DDBJ whole genome shotgun (WGS) entry which is preliminary data.</text>
</comment>
<dbReference type="SUPFAM" id="SSF52540">
    <property type="entry name" value="P-loop containing nucleoside triphosphate hydrolases"/>
    <property type="match status" value="1"/>
</dbReference>
<evidence type="ECO:0000313" key="4">
    <source>
        <dbReference type="Proteomes" id="UP000235965"/>
    </source>
</evidence>
<evidence type="ECO:0000256" key="2">
    <source>
        <dbReference type="SAM" id="MobiDB-lite"/>
    </source>
</evidence>
<dbReference type="PANTHER" id="PTHR18934">
    <property type="entry name" value="ATP-DEPENDENT RNA HELICASE"/>
    <property type="match status" value="1"/>
</dbReference>
<dbReference type="GO" id="GO:0003724">
    <property type="term" value="F:RNA helicase activity"/>
    <property type="evidence" value="ECO:0007669"/>
    <property type="project" value="UniProtKB-EC"/>
</dbReference>
<protein>
    <recommendedName>
        <fullName evidence="5">Helicase ATP-binding domain-containing protein</fullName>
    </recommendedName>
</protein>
<feature type="region of interest" description="Disordered" evidence="2">
    <location>
        <begin position="14"/>
        <end position="34"/>
    </location>
</feature>
<accession>A0A2J7Q571</accession>
<dbReference type="OrthoDB" id="10253254at2759"/>
<name>A0A2J7Q571_9NEOP</name>
<gene>
    <name evidence="3" type="ORF">B7P43_G18442</name>
</gene>
<evidence type="ECO:0008006" key="5">
    <source>
        <dbReference type="Google" id="ProtNLM"/>
    </source>
</evidence>
<dbReference type="EMBL" id="NEVH01017845">
    <property type="protein sequence ID" value="PNF23725.1"/>
    <property type="molecule type" value="Genomic_DNA"/>
</dbReference>
<dbReference type="STRING" id="105785.A0A2J7Q571"/>
<proteinExistence type="predicted"/>
<dbReference type="GO" id="GO:0071013">
    <property type="term" value="C:catalytic step 2 spliceosome"/>
    <property type="evidence" value="ECO:0007669"/>
    <property type="project" value="TreeGrafter"/>
</dbReference>
<dbReference type="InterPro" id="IPR027417">
    <property type="entry name" value="P-loop_NTPase"/>
</dbReference>
<dbReference type="GO" id="GO:0003723">
    <property type="term" value="F:RNA binding"/>
    <property type="evidence" value="ECO:0007669"/>
    <property type="project" value="TreeGrafter"/>
</dbReference>
<dbReference type="PANTHER" id="PTHR18934:SF83">
    <property type="entry name" value="PRE-MRNA-SPLICING FACTOR ATP-DEPENDENT RNA HELICASE DHX16"/>
    <property type="match status" value="1"/>
</dbReference>
<reference evidence="3 4" key="1">
    <citation type="submission" date="2017-12" db="EMBL/GenBank/DDBJ databases">
        <title>Hemimetabolous genomes reveal molecular basis of termite eusociality.</title>
        <authorList>
            <person name="Harrison M.C."/>
            <person name="Jongepier E."/>
            <person name="Robertson H.M."/>
            <person name="Arning N."/>
            <person name="Bitard-Feildel T."/>
            <person name="Chao H."/>
            <person name="Childers C.P."/>
            <person name="Dinh H."/>
            <person name="Doddapaneni H."/>
            <person name="Dugan S."/>
            <person name="Gowin J."/>
            <person name="Greiner C."/>
            <person name="Han Y."/>
            <person name="Hu H."/>
            <person name="Hughes D.S.T."/>
            <person name="Huylmans A.-K."/>
            <person name="Kemena C."/>
            <person name="Kremer L.P.M."/>
            <person name="Lee S.L."/>
            <person name="Lopez-Ezquerra A."/>
            <person name="Mallet L."/>
            <person name="Monroy-Kuhn J.M."/>
            <person name="Moser A."/>
            <person name="Murali S.C."/>
            <person name="Muzny D.M."/>
            <person name="Otani S."/>
            <person name="Piulachs M.-D."/>
            <person name="Poelchau M."/>
            <person name="Qu J."/>
            <person name="Schaub F."/>
            <person name="Wada-Katsumata A."/>
            <person name="Worley K.C."/>
            <person name="Xie Q."/>
            <person name="Ylla G."/>
            <person name="Poulsen M."/>
            <person name="Gibbs R.A."/>
            <person name="Schal C."/>
            <person name="Richards S."/>
            <person name="Belles X."/>
            <person name="Korb J."/>
            <person name="Bornberg-Bauer E."/>
        </authorList>
    </citation>
    <scope>NUCLEOTIDE SEQUENCE [LARGE SCALE GENOMIC DNA]</scope>
    <source>
        <tissue evidence="3">Whole body</tissue>
    </source>
</reference>
<keyword evidence="4" id="KW-1185">Reference proteome</keyword>